<proteinExistence type="predicted"/>
<sequence>MAVRRCHSRSALGWESSSAPSTVAGRTPAGNPPRRFDFFFVSSENSWSGQVTKFSCLKMSPTIAELVLRAERNLLLGWHRQHGRDRQHWGGRRSWRIDSRGGLGGRWSRRRRSRQHHRCAGRFYFDRAERHGLFVRENMQGDVSRRPREPGFAKWGRRVCGVEHLNFFLARTEVKFPIRFARQQSDDFAPLEPGAVWNILDVDRGFCLVLDANPSRESMRRNKQYPDGGDNPEPNSGHAKHCNTRCMKLLRRNPGAHTPGKRRNFMK</sequence>
<dbReference type="Proteomes" id="UP000214646">
    <property type="component" value="Unassembled WGS sequence"/>
</dbReference>
<reference evidence="3" key="1">
    <citation type="submission" date="2017-06" db="EMBL/GenBank/DDBJ databases">
        <title>Genome analysis of Fimbriiglobus ruber SP5, the first member of the order Planctomycetales with confirmed chitinolytic capability.</title>
        <authorList>
            <person name="Ravin N.V."/>
            <person name="Rakitin A.L."/>
            <person name="Ivanova A.A."/>
            <person name="Beletsky A.V."/>
            <person name="Kulichevskaya I.S."/>
            <person name="Mardanov A.V."/>
            <person name="Dedysh S.N."/>
        </authorList>
    </citation>
    <scope>NUCLEOTIDE SEQUENCE [LARGE SCALE GENOMIC DNA]</scope>
    <source>
        <strain evidence="3">SP5</strain>
    </source>
</reference>
<dbReference type="EMBL" id="NIDE01000001">
    <property type="protein sequence ID" value="OWK47481.1"/>
    <property type="molecule type" value="Genomic_DNA"/>
</dbReference>
<evidence type="ECO:0000256" key="1">
    <source>
        <dbReference type="SAM" id="MobiDB-lite"/>
    </source>
</evidence>
<protein>
    <submittedName>
        <fullName evidence="2">Uncharacterized protein</fullName>
    </submittedName>
</protein>
<dbReference type="AlphaFoldDB" id="A0A225E1P6"/>
<accession>A0A225E1P6</accession>
<evidence type="ECO:0000313" key="2">
    <source>
        <dbReference type="EMBL" id="OWK47481.1"/>
    </source>
</evidence>
<evidence type="ECO:0000313" key="3">
    <source>
        <dbReference type="Proteomes" id="UP000214646"/>
    </source>
</evidence>
<name>A0A225E1P6_9BACT</name>
<comment type="caution">
    <text evidence="2">The sequence shown here is derived from an EMBL/GenBank/DDBJ whole genome shotgun (WGS) entry which is preliminary data.</text>
</comment>
<gene>
    <name evidence="2" type="ORF">FRUB_01180</name>
</gene>
<feature type="region of interest" description="Disordered" evidence="1">
    <location>
        <begin position="218"/>
        <end position="241"/>
    </location>
</feature>
<organism evidence="2 3">
    <name type="scientific">Fimbriiglobus ruber</name>
    <dbReference type="NCBI Taxonomy" id="1908690"/>
    <lineage>
        <taxon>Bacteria</taxon>
        <taxon>Pseudomonadati</taxon>
        <taxon>Planctomycetota</taxon>
        <taxon>Planctomycetia</taxon>
        <taxon>Gemmatales</taxon>
        <taxon>Gemmataceae</taxon>
        <taxon>Fimbriiglobus</taxon>
    </lineage>
</organism>
<keyword evidence="3" id="KW-1185">Reference proteome</keyword>